<feature type="transmembrane region" description="Helical" evidence="1">
    <location>
        <begin position="448"/>
        <end position="466"/>
    </location>
</feature>
<dbReference type="eggNOG" id="COG1266">
    <property type="taxonomic scope" value="Bacteria"/>
</dbReference>
<organism evidence="3 4">
    <name type="scientific">Paenibacillus larvae subsp. larvae DSM 25430</name>
    <dbReference type="NCBI Taxonomy" id="697284"/>
    <lineage>
        <taxon>Bacteria</taxon>
        <taxon>Bacillati</taxon>
        <taxon>Bacillota</taxon>
        <taxon>Bacilli</taxon>
        <taxon>Bacillales</taxon>
        <taxon>Paenibacillaceae</taxon>
        <taxon>Paenibacillus</taxon>
    </lineage>
</organism>
<dbReference type="EMBL" id="CP003355">
    <property type="protein sequence ID" value="AHD06732.1"/>
    <property type="molecule type" value="Genomic_DNA"/>
</dbReference>
<evidence type="ECO:0000313" key="3">
    <source>
        <dbReference type="EMBL" id="AHD06732.1"/>
    </source>
</evidence>
<evidence type="ECO:0000259" key="2">
    <source>
        <dbReference type="Pfam" id="PF02517"/>
    </source>
</evidence>
<feature type="transmembrane region" description="Helical" evidence="1">
    <location>
        <begin position="281"/>
        <end position="300"/>
    </location>
</feature>
<feature type="transmembrane region" description="Helical" evidence="1">
    <location>
        <begin position="253"/>
        <end position="274"/>
    </location>
</feature>
<dbReference type="KEGG" id="plv:ERIC2_c29510"/>
<feature type="transmembrane region" description="Helical" evidence="1">
    <location>
        <begin position="472"/>
        <end position="490"/>
    </location>
</feature>
<dbReference type="InterPro" id="IPR003675">
    <property type="entry name" value="Rce1/LyrA-like_dom"/>
</dbReference>
<feature type="transmembrane region" description="Helical" evidence="1">
    <location>
        <begin position="320"/>
        <end position="344"/>
    </location>
</feature>
<dbReference type="Proteomes" id="UP000029431">
    <property type="component" value="Chromosome"/>
</dbReference>
<gene>
    <name evidence="3" type="ORF">ERIC2_c29510</name>
</gene>
<proteinExistence type="predicted"/>
<feature type="transmembrane region" description="Helical" evidence="1">
    <location>
        <begin position="375"/>
        <end position="393"/>
    </location>
</feature>
<keyword evidence="1" id="KW-0812">Transmembrane</keyword>
<dbReference type="GO" id="GO:0004175">
    <property type="term" value="F:endopeptidase activity"/>
    <property type="evidence" value="ECO:0007669"/>
    <property type="project" value="UniProtKB-ARBA"/>
</dbReference>
<keyword evidence="1" id="KW-0472">Membrane</keyword>
<keyword evidence="4" id="KW-1185">Reference proteome</keyword>
<feature type="transmembrane region" description="Helical" evidence="1">
    <location>
        <begin position="520"/>
        <end position="542"/>
    </location>
</feature>
<dbReference type="AlphaFoldDB" id="V9WC78"/>
<dbReference type="Pfam" id="PF02517">
    <property type="entry name" value="Rce1-like"/>
    <property type="match status" value="1"/>
</dbReference>
<dbReference type="GO" id="GO:0080120">
    <property type="term" value="P:CAAX-box protein maturation"/>
    <property type="evidence" value="ECO:0007669"/>
    <property type="project" value="UniProtKB-ARBA"/>
</dbReference>
<name>V9WC78_9BACL</name>
<keyword evidence="1" id="KW-1133">Transmembrane helix</keyword>
<accession>V9WC78</accession>
<dbReference type="PATRIC" id="fig|697284.3.peg.2805"/>
<sequence>MRWHPYTFYDNFRMKLFILRSFSMKIKPGNRYLVFLAIIGIILYLSVAFIPPADEIDDEAYMYENSPLLSKKEAADKAVIFLNDKQMFLENPVTYTVYQSESNLSGYIQKENLTGSYEDFKEKFPLEYYLIQVIDGADGRQFEVKVDFQTGAVVGWYSKPDQLDPPTEDQAETIGRKAIQDMGWPQEQFKLTGLSTPEADLVFEQQQPSIGGAHLRIQVQLDHNMIAGVSPDFAIPDSFIKWMDSQTDTAGTMTLISMLLNIGMTISAVIYVILKRRQIAFHRGVLLCTVYLVLYSLNNVNLYPTYKVYKGHFAAGWESMFSVLLMNMLIIVIAVFLYFLLLAGNQMWQEQGWRPIPRWKDRNFGNEVLSGMGRGYLLCLFLMGLQQLLFFIADKNFHVWSVSDPGDSPLNMLNPGIYPLMAWVAAISEEATFRLFGIILFKKLFRNNFIAILVPSIIWAAGHTQYPVFPVYTRLIEVTILGIVFGYAFLKFGFFTALFAHAAMDSTLMGLYLMTVGNDASLFGGIFYMILPALVAGVLWLFHKWLLKGIRFAVFRR</sequence>
<feature type="domain" description="CAAX prenyl protease 2/Lysostaphin resistance protein A-like" evidence="2">
    <location>
        <begin position="418"/>
        <end position="506"/>
    </location>
</feature>
<evidence type="ECO:0000313" key="4">
    <source>
        <dbReference type="Proteomes" id="UP000029431"/>
    </source>
</evidence>
<dbReference type="HOGENOM" id="CLU_486472_0_0_9"/>
<evidence type="ECO:0000256" key="1">
    <source>
        <dbReference type="SAM" id="Phobius"/>
    </source>
</evidence>
<reference evidence="3 4" key="1">
    <citation type="journal article" date="2014" name="PLoS ONE">
        <title>How to Kill the Honey Bee Larva: Genomic Potential and Virulence Mechanisms of Paenibacillus larvae.</title>
        <authorList>
            <person name="Djukic M."/>
            <person name="Brzuszkiewicz E."/>
            <person name="Funfhaus A."/>
            <person name="Voss J."/>
            <person name="Gollnow K."/>
            <person name="Poppinga L."/>
            <person name="Liesegang H."/>
            <person name="Garcia-Gonzalez E."/>
            <person name="Genersch E."/>
            <person name="Daniel R."/>
        </authorList>
    </citation>
    <scope>NUCLEOTIDE SEQUENCE [LARGE SCALE GENOMIC DNA]</scope>
    <source>
        <strain evidence="3 4">DSM 25430</strain>
    </source>
</reference>
<protein>
    <submittedName>
        <fullName evidence="3">Abortive infection protein</fullName>
    </submittedName>
</protein>